<dbReference type="InterPro" id="IPR002347">
    <property type="entry name" value="SDR_fam"/>
</dbReference>
<dbReference type="InterPro" id="IPR036291">
    <property type="entry name" value="NAD(P)-bd_dom_sf"/>
</dbReference>
<evidence type="ECO:0000313" key="2">
    <source>
        <dbReference type="EMBL" id="CAD7248291.1"/>
    </source>
</evidence>
<dbReference type="OrthoDB" id="47007at2759"/>
<dbReference type="PANTHER" id="PTHR44269:SF2">
    <property type="entry name" value="DEHYDROGENASE_REDUCTASE SDR FAMILY MEMBER 7"/>
    <property type="match status" value="1"/>
</dbReference>
<name>A0A7R8XET6_9CRUS</name>
<organism evidence="2">
    <name type="scientific">Darwinula stevensoni</name>
    <dbReference type="NCBI Taxonomy" id="69355"/>
    <lineage>
        <taxon>Eukaryota</taxon>
        <taxon>Metazoa</taxon>
        <taxon>Ecdysozoa</taxon>
        <taxon>Arthropoda</taxon>
        <taxon>Crustacea</taxon>
        <taxon>Oligostraca</taxon>
        <taxon>Ostracoda</taxon>
        <taxon>Podocopa</taxon>
        <taxon>Podocopida</taxon>
        <taxon>Darwinulocopina</taxon>
        <taxon>Darwinuloidea</taxon>
        <taxon>Darwinulidae</taxon>
        <taxon>Darwinula</taxon>
    </lineage>
</organism>
<evidence type="ECO:0000313" key="3">
    <source>
        <dbReference type="Proteomes" id="UP000677054"/>
    </source>
</evidence>
<protein>
    <submittedName>
        <fullName evidence="2">Uncharacterized protein</fullName>
    </submittedName>
</protein>
<gene>
    <name evidence="2" type="ORF">DSTB1V02_LOCUS8110</name>
</gene>
<accession>A0A7R8XET6</accession>
<keyword evidence="3" id="KW-1185">Reference proteome</keyword>
<dbReference type="EMBL" id="LR901297">
    <property type="protein sequence ID" value="CAD7248291.1"/>
    <property type="molecule type" value="Genomic_DNA"/>
</dbReference>
<dbReference type="PROSITE" id="PS00061">
    <property type="entry name" value="ADH_SHORT"/>
    <property type="match status" value="1"/>
</dbReference>
<reference evidence="2" key="1">
    <citation type="submission" date="2020-11" db="EMBL/GenBank/DDBJ databases">
        <authorList>
            <person name="Tran Van P."/>
        </authorList>
    </citation>
    <scope>NUCLEOTIDE SEQUENCE</scope>
</reference>
<dbReference type="PRINTS" id="PR00081">
    <property type="entry name" value="GDHRDH"/>
</dbReference>
<dbReference type="Pfam" id="PF00106">
    <property type="entry name" value="adh_short"/>
    <property type="match status" value="1"/>
</dbReference>
<dbReference type="Proteomes" id="UP000677054">
    <property type="component" value="Unassembled WGS sequence"/>
</dbReference>
<dbReference type="EMBL" id="CAJPEV010001780">
    <property type="protein sequence ID" value="CAG0894316.1"/>
    <property type="molecule type" value="Genomic_DNA"/>
</dbReference>
<dbReference type="SUPFAM" id="SSF51735">
    <property type="entry name" value="NAD(P)-binding Rossmann-fold domains"/>
    <property type="match status" value="1"/>
</dbReference>
<dbReference type="InterPro" id="IPR020904">
    <property type="entry name" value="Sc_DH/Rdtase_CS"/>
</dbReference>
<dbReference type="AlphaFoldDB" id="A0A7R8XET6"/>
<proteinExistence type="predicted"/>
<dbReference type="InterPro" id="IPR053011">
    <property type="entry name" value="SDR_family_member_7"/>
</dbReference>
<dbReference type="Gene3D" id="3.40.50.720">
    <property type="entry name" value="NAD(P)-binding Rossmann-like Domain"/>
    <property type="match status" value="1"/>
</dbReference>
<evidence type="ECO:0000256" key="1">
    <source>
        <dbReference type="ARBA" id="ARBA00023002"/>
    </source>
</evidence>
<feature type="non-terminal residue" evidence="2">
    <location>
        <position position="1"/>
    </location>
</feature>
<dbReference type="PANTHER" id="PTHR44269">
    <property type="entry name" value="DEHYDROGENASE/REDUCTASE SDR FAMILY MEMBER 7-RELATED"/>
    <property type="match status" value="1"/>
</dbReference>
<sequence length="219" mass="24627">VDILVNNAGLSASQTVFESTWEIVRRLFEVNFFGNIGLAKALLPHFRQRKAGHIVVPSSVLAIVSTPTSSAYCASKQAIWGYYDSLRVEEDRHGMKVTILFPGGVKTNIFSSPLGAKKWLQVDKFPLKAFMMDVTTFVDWTLIAIANQNSTACIARNWIIFQFCYHFPNLTRWSLPSVTGSQMVESRGLAACGILEKEMQMSPSTRHMFRLTLEENKDD</sequence>
<dbReference type="GO" id="GO:0016491">
    <property type="term" value="F:oxidoreductase activity"/>
    <property type="evidence" value="ECO:0007669"/>
    <property type="project" value="UniProtKB-KW"/>
</dbReference>
<keyword evidence="1" id="KW-0560">Oxidoreductase</keyword>